<keyword evidence="3" id="KW-0413">Isomerase</keyword>
<dbReference type="InterPro" id="IPR027417">
    <property type="entry name" value="P-loop_NTPase"/>
</dbReference>
<dbReference type="EMBL" id="KV419456">
    <property type="protein sequence ID" value="KZS87096.1"/>
    <property type="molecule type" value="Genomic_DNA"/>
</dbReference>
<dbReference type="AlphaFoldDB" id="A0A164MW34"/>
<dbReference type="GO" id="GO:0003677">
    <property type="term" value="F:DNA binding"/>
    <property type="evidence" value="ECO:0007669"/>
    <property type="project" value="UniProtKB-KW"/>
</dbReference>
<keyword evidence="2" id="KW-0238">DNA-binding</keyword>
<accession>A0A164MW34</accession>
<dbReference type="SUPFAM" id="SSF52540">
    <property type="entry name" value="P-loop containing nucleoside triphosphate hydrolases"/>
    <property type="match status" value="1"/>
</dbReference>
<evidence type="ECO:0000259" key="6">
    <source>
        <dbReference type="PROSITE" id="PS51194"/>
    </source>
</evidence>
<evidence type="ECO:0000313" key="8">
    <source>
        <dbReference type="Proteomes" id="UP000076722"/>
    </source>
</evidence>
<dbReference type="Gene3D" id="3.40.50.300">
    <property type="entry name" value="P-loop containing nucleotide triphosphate hydrolases"/>
    <property type="match status" value="1"/>
</dbReference>
<organism evidence="7 8">
    <name type="scientific">Sistotremastrum niveocremeum HHB9708</name>
    <dbReference type="NCBI Taxonomy" id="1314777"/>
    <lineage>
        <taxon>Eukaryota</taxon>
        <taxon>Fungi</taxon>
        <taxon>Dikarya</taxon>
        <taxon>Basidiomycota</taxon>
        <taxon>Agaricomycotina</taxon>
        <taxon>Agaricomycetes</taxon>
        <taxon>Sistotremastrales</taxon>
        <taxon>Sistotremastraceae</taxon>
        <taxon>Sertulicium</taxon>
        <taxon>Sertulicium niveocremeum</taxon>
    </lineage>
</organism>
<dbReference type="GO" id="GO:0005694">
    <property type="term" value="C:chromosome"/>
    <property type="evidence" value="ECO:0007669"/>
    <property type="project" value="TreeGrafter"/>
</dbReference>
<dbReference type="GO" id="GO:0000724">
    <property type="term" value="P:double-strand break repair via homologous recombination"/>
    <property type="evidence" value="ECO:0007669"/>
    <property type="project" value="TreeGrafter"/>
</dbReference>
<evidence type="ECO:0000313" key="7">
    <source>
        <dbReference type="EMBL" id="KZS87096.1"/>
    </source>
</evidence>
<feature type="domain" description="Helicase C-terminal" evidence="6">
    <location>
        <begin position="1"/>
        <end position="140"/>
    </location>
</feature>
<dbReference type="Proteomes" id="UP000076722">
    <property type="component" value="Unassembled WGS sequence"/>
</dbReference>
<dbReference type="GO" id="GO:0016787">
    <property type="term" value="F:hydrolase activity"/>
    <property type="evidence" value="ECO:0007669"/>
    <property type="project" value="UniProtKB-KW"/>
</dbReference>
<dbReference type="STRING" id="1314777.A0A164MW34"/>
<dbReference type="InterPro" id="IPR001650">
    <property type="entry name" value="Helicase_C-like"/>
</dbReference>
<keyword evidence="7" id="KW-0378">Hydrolase</keyword>
<dbReference type="SMART" id="SM00490">
    <property type="entry name" value="HELICc"/>
    <property type="match status" value="1"/>
</dbReference>
<reference evidence="7 8" key="1">
    <citation type="journal article" date="2016" name="Mol. Biol. Evol.">
        <title>Comparative Genomics of Early-Diverging Mushroom-Forming Fungi Provides Insights into the Origins of Lignocellulose Decay Capabilities.</title>
        <authorList>
            <person name="Nagy L.G."/>
            <person name="Riley R."/>
            <person name="Tritt A."/>
            <person name="Adam C."/>
            <person name="Daum C."/>
            <person name="Floudas D."/>
            <person name="Sun H."/>
            <person name="Yadav J.S."/>
            <person name="Pangilinan J."/>
            <person name="Larsson K.H."/>
            <person name="Matsuura K."/>
            <person name="Barry K."/>
            <person name="Labutti K."/>
            <person name="Kuo R."/>
            <person name="Ohm R.A."/>
            <person name="Bhattacharya S.S."/>
            <person name="Shirouzu T."/>
            <person name="Yoshinaga Y."/>
            <person name="Martin F.M."/>
            <person name="Grigoriev I.V."/>
            <person name="Hibbett D.S."/>
        </authorList>
    </citation>
    <scope>NUCLEOTIDE SEQUENCE [LARGE SCALE GENOMIC DNA]</scope>
    <source>
        <strain evidence="7 8">HHB9708</strain>
    </source>
</reference>
<dbReference type="EC" id="5.6.2.4" evidence="5"/>
<comment type="similarity">
    <text evidence="1">Belongs to the helicase family. RecQ subfamily.</text>
</comment>
<gene>
    <name evidence="7" type="ORF">SISNIDRAFT_387438</name>
</gene>
<name>A0A164MW34_9AGAM</name>
<evidence type="ECO:0000256" key="3">
    <source>
        <dbReference type="ARBA" id="ARBA00023235"/>
    </source>
</evidence>
<dbReference type="OrthoDB" id="2507344at2759"/>
<proteinExistence type="inferred from homology"/>
<evidence type="ECO:0000256" key="5">
    <source>
        <dbReference type="ARBA" id="ARBA00034808"/>
    </source>
</evidence>
<dbReference type="GO" id="GO:0043138">
    <property type="term" value="F:3'-5' DNA helicase activity"/>
    <property type="evidence" value="ECO:0007669"/>
    <property type="project" value="UniProtKB-EC"/>
</dbReference>
<comment type="catalytic activity">
    <reaction evidence="4">
        <text>Couples ATP hydrolysis with the unwinding of duplex DNA by translocating in the 3'-5' direction.</text>
        <dbReference type="EC" id="5.6.2.4"/>
    </reaction>
</comment>
<dbReference type="GO" id="GO:0005737">
    <property type="term" value="C:cytoplasm"/>
    <property type="evidence" value="ECO:0007669"/>
    <property type="project" value="TreeGrafter"/>
</dbReference>
<feature type="non-terminal residue" evidence="7">
    <location>
        <position position="1"/>
    </location>
</feature>
<keyword evidence="8" id="KW-1185">Reference proteome</keyword>
<evidence type="ECO:0000256" key="4">
    <source>
        <dbReference type="ARBA" id="ARBA00034617"/>
    </source>
</evidence>
<dbReference type="GO" id="GO:0009378">
    <property type="term" value="F:four-way junction helicase activity"/>
    <property type="evidence" value="ECO:0007669"/>
    <property type="project" value="TreeGrafter"/>
</dbReference>
<dbReference type="PANTHER" id="PTHR13710:SF105">
    <property type="entry name" value="ATP-DEPENDENT DNA HELICASE Q1"/>
    <property type="match status" value="1"/>
</dbReference>
<feature type="non-terminal residue" evidence="7">
    <location>
        <position position="140"/>
    </location>
</feature>
<protein>
    <recommendedName>
        <fullName evidence="5">DNA 3'-5' helicase</fullName>
        <ecNumber evidence="5">5.6.2.4</ecNumber>
    </recommendedName>
</protein>
<evidence type="ECO:0000256" key="1">
    <source>
        <dbReference type="ARBA" id="ARBA00005446"/>
    </source>
</evidence>
<dbReference type="PANTHER" id="PTHR13710">
    <property type="entry name" value="DNA HELICASE RECQ FAMILY MEMBER"/>
    <property type="match status" value="1"/>
</dbReference>
<dbReference type="PROSITE" id="PS51194">
    <property type="entry name" value="HELICASE_CTER"/>
    <property type="match status" value="1"/>
</dbReference>
<sequence>GIVFMLYMDACEKFAEEIGAVYYHGKLSNEVRREQMSLWLNASTRAQQIMVATTALGYGVNVKNVLWVLHIGSPPEMFRYVQESGRGGREGQPAECCLILHHGPRKQPAQSLGAIHGGNESMIKYCEGSGTCRRVEIGLY</sequence>
<evidence type="ECO:0000256" key="2">
    <source>
        <dbReference type="ARBA" id="ARBA00023125"/>
    </source>
</evidence>
<dbReference type="Pfam" id="PF00271">
    <property type="entry name" value="Helicase_C"/>
    <property type="match status" value="1"/>
</dbReference>